<gene>
    <name evidence="1" type="ORF">O6H91_16G058000</name>
</gene>
<reference evidence="2" key="1">
    <citation type="journal article" date="2024" name="Proc. Natl. Acad. Sci. U.S.A.">
        <title>Extraordinary preservation of gene collinearity over three hundred million years revealed in homosporous lycophytes.</title>
        <authorList>
            <person name="Li C."/>
            <person name="Wickell D."/>
            <person name="Kuo L.Y."/>
            <person name="Chen X."/>
            <person name="Nie B."/>
            <person name="Liao X."/>
            <person name="Peng D."/>
            <person name="Ji J."/>
            <person name="Jenkins J."/>
            <person name="Williams M."/>
            <person name="Shu S."/>
            <person name="Plott C."/>
            <person name="Barry K."/>
            <person name="Rajasekar S."/>
            <person name="Grimwood J."/>
            <person name="Han X."/>
            <person name="Sun S."/>
            <person name="Hou Z."/>
            <person name="He W."/>
            <person name="Dai G."/>
            <person name="Sun C."/>
            <person name="Schmutz J."/>
            <person name="Leebens-Mack J.H."/>
            <person name="Li F.W."/>
            <person name="Wang L."/>
        </authorList>
    </citation>
    <scope>NUCLEOTIDE SEQUENCE [LARGE SCALE GENOMIC DNA]</scope>
    <source>
        <strain evidence="2">cv. PW_Plant_1</strain>
    </source>
</reference>
<evidence type="ECO:0000313" key="1">
    <source>
        <dbReference type="EMBL" id="KAJ7527499.1"/>
    </source>
</evidence>
<dbReference type="Proteomes" id="UP001162992">
    <property type="component" value="Chromosome 16"/>
</dbReference>
<dbReference type="EMBL" id="CM055107">
    <property type="protein sequence ID" value="KAJ7527499.1"/>
    <property type="molecule type" value="Genomic_DNA"/>
</dbReference>
<sequence length="118" mass="13190">MMIPENKPLGLKKRRDKIKQKESPRLMTISEDSEGSRVKPVDANDESDCMKKTKPKIRSVPARLASVMRRLRDSYVSCLQQFDGVGDMNGLVGGGHTMVSPTTMISTGNRQARNAQWI</sequence>
<keyword evidence="2" id="KW-1185">Reference proteome</keyword>
<proteinExistence type="predicted"/>
<protein>
    <submittedName>
        <fullName evidence="1">Uncharacterized protein</fullName>
    </submittedName>
</protein>
<evidence type="ECO:0000313" key="2">
    <source>
        <dbReference type="Proteomes" id="UP001162992"/>
    </source>
</evidence>
<name>A0ACC2BDK1_DIPCM</name>
<organism evidence="1 2">
    <name type="scientific">Diphasiastrum complanatum</name>
    <name type="common">Issler's clubmoss</name>
    <name type="synonym">Lycopodium complanatum</name>
    <dbReference type="NCBI Taxonomy" id="34168"/>
    <lineage>
        <taxon>Eukaryota</taxon>
        <taxon>Viridiplantae</taxon>
        <taxon>Streptophyta</taxon>
        <taxon>Embryophyta</taxon>
        <taxon>Tracheophyta</taxon>
        <taxon>Lycopodiopsida</taxon>
        <taxon>Lycopodiales</taxon>
        <taxon>Lycopodiaceae</taxon>
        <taxon>Lycopodioideae</taxon>
        <taxon>Diphasiastrum</taxon>
    </lineage>
</organism>
<comment type="caution">
    <text evidence="1">The sequence shown here is derived from an EMBL/GenBank/DDBJ whole genome shotgun (WGS) entry which is preliminary data.</text>
</comment>
<accession>A0ACC2BDK1</accession>